<comment type="caution">
    <text evidence="7">The sequence shown here is derived from an EMBL/GenBank/DDBJ whole genome shotgun (WGS) entry which is preliminary data.</text>
</comment>
<evidence type="ECO:0000256" key="5">
    <source>
        <dbReference type="SAM" id="MobiDB-lite"/>
    </source>
</evidence>
<keyword evidence="3" id="KW-0804">Transcription</keyword>
<dbReference type="InterPro" id="IPR004827">
    <property type="entry name" value="bZIP"/>
</dbReference>
<evidence type="ECO:0000256" key="4">
    <source>
        <dbReference type="ARBA" id="ARBA00023242"/>
    </source>
</evidence>
<keyword evidence="2" id="KW-0805">Transcription regulation</keyword>
<evidence type="ECO:0000259" key="6">
    <source>
        <dbReference type="PROSITE" id="PS50217"/>
    </source>
</evidence>
<feature type="region of interest" description="Disordered" evidence="5">
    <location>
        <begin position="119"/>
        <end position="220"/>
    </location>
</feature>
<dbReference type="EMBL" id="JAGMUV010000023">
    <property type="protein sequence ID" value="KAH7122931.1"/>
    <property type="molecule type" value="Genomic_DNA"/>
</dbReference>
<dbReference type="SUPFAM" id="SSF57959">
    <property type="entry name" value="Leucine zipper domain"/>
    <property type="match status" value="1"/>
</dbReference>
<dbReference type="InterPro" id="IPR051027">
    <property type="entry name" value="bZIP_transcription_factors"/>
</dbReference>
<evidence type="ECO:0000256" key="3">
    <source>
        <dbReference type="ARBA" id="ARBA00023163"/>
    </source>
</evidence>
<sequence>MMPSDFAPAASNPYGDGPEESLPVHFASVNMDDGCFDENNAVLCEPTPGASEASPSLNSYGWERLWLADQQSLAGAIAVPSQQAVPSGQPNTMPQASGYECNVNSFGYSAWPNPIASPATEPVSPATSQASHGWPQVRTTEKGHRRHSPPSAQHLPPLFTKLDPAPKGRVSTRPRRDSEHSENHHDNNDGKKQDDNKISKQNEKKGKKTASTTLQDDEQYRRIQHRNRVASNKFRNKKREDAIILQAKVEELEQKNGRLVSCKDDFIQQIQYYKMLLLQHAECQCVLIQNYIAMEANRYIRDIQQNPSQQLINPT</sequence>
<gene>
    <name evidence="7" type="ORF">EDB81DRAFT_223511</name>
</gene>
<dbReference type="Gene3D" id="1.20.5.170">
    <property type="match status" value="1"/>
</dbReference>
<keyword evidence="4" id="KW-0539">Nucleus</keyword>
<dbReference type="InterPro" id="IPR046347">
    <property type="entry name" value="bZIP_sf"/>
</dbReference>
<dbReference type="PANTHER" id="PTHR19304">
    <property type="entry name" value="CYCLIC-AMP RESPONSE ELEMENT BINDING PROTEIN"/>
    <property type="match status" value="1"/>
</dbReference>
<keyword evidence="8" id="KW-1185">Reference proteome</keyword>
<feature type="compositionally biased region" description="Basic and acidic residues" evidence="5">
    <location>
        <begin position="174"/>
        <end position="204"/>
    </location>
</feature>
<dbReference type="CDD" id="cd14687">
    <property type="entry name" value="bZIP_ATF2"/>
    <property type="match status" value="1"/>
</dbReference>
<feature type="region of interest" description="Disordered" evidence="5">
    <location>
        <begin position="1"/>
        <end position="21"/>
    </location>
</feature>
<dbReference type="AlphaFoldDB" id="A0A9P9DPJ4"/>
<dbReference type="SMART" id="SM00338">
    <property type="entry name" value="BRLZ"/>
    <property type="match status" value="1"/>
</dbReference>
<name>A0A9P9DPJ4_9HYPO</name>
<dbReference type="GO" id="GO:0003700">
    <property type="term" value="F:DNA-binding transcription factor activity"/>
    <property type="evidence" value="ECO:0007669"/>
    <property type="project" value="InterPro"/>
</dbReference>
<evidence type="ECO:0000313" key="8">
    <source>
        <dbReference type="Proteomes" id="UP000738349"/>
    </source>
</evidence>
<dbReference type="PROSITE" id="PS50217">
    <property type="entry name" value="BZIP"/>
    <property type="match status" value="1"/>
</dbReference>
<evidence type="ECO:0000256" key="2">
    <source>
        <dbReference type="ARBA" id="ARBA00023015"/>
    </source>
</evidence>
<dbReference type="Proteomes" id="UP000738349">
    <property type="component" value="Unassembled WGS sequence"/>
</dbReference>
<accession>A0A9P9DPJ4</accession>
<evidence type="ECO:0000313" key="7">
    <source>
        <dbReference type="EMBL" id="KAH7122931.1"/>
    </source>
</evidence>
<comment type="subcellular location">
    <subcellularLocation>
        <location evidence="1">Nucleus</location>
    </subcellularLocation>
</comment>
<dbReference type="Pfam" id="PF07716">
    <property type="entry name" value="bZIP_2"/>
    <property type="match status" value="1"/>
</dbReference>
<reference evidence="7" key="1">
    <citation type="journal article" date="2021" name="Nat. Commun.">
        <title>Genetic determinants of endophytism in the Arabidopsis root mycobiome.</title>
        <authorList>
            <person name="Mesny F."/>
            <person name="Miyauchi S."/>
            <person name="Thiergart T."/>
            <person name="Pickel B."/>
            <person name="Atanasova L."/>
            <person name="Karlsson M."/>
            <person name="Huettel B."/>
            <person name="Barry K.W."/>
            <person name="Haridas S."/>
            <person name="Chen C."/>
            <person name="Bauer D."/>
            <person name="Andreopoulos W."/>
            <person name="Pangilinan J."/>
            <person name="LaButti K."/>
            <person name="Riley R."/>
            <person name="Lipzen A."/>
            <person name="Clum A."/>
            <person name="Drula E."/>
            <person name="Henrissat B."/>
            <person name="Kohler A."/>
            <person name="Grigoriev I.V."/>
            <person name="Martin F.M."/>
            <person name="Hacquard S."/>
        </authorList>
    </citation>
    <scope>NUCLEOTIDE SEQUENCE</scope>
    <source>
        <strain evidence="7">MPI-CAGE-AT-0147</strain>
    </source>
</reference>
<protein>
    <recommendedName>
        <fullName evidence="6">BZIP domain-containing protein</fullName>
    </recommendedName>
</protein>
<feature type="domain" description="BZIP" evidence="6">
    <location>
        <begin position="217"/>
        <end position="280"/>
    </location>
</feature>
<dbReference type="OrthoDB" id="10362067at2759"/>
<proteinExistence type="predicted"/>
<organism evidence="7 8">
    <name type="scientific">Dactylonectria macrodidyma</name>
    <dbReference type="NCBI Taxonomy" id="307937"/>
    <lineage>
        <taxon>Eukaryota</taxon>
        <taxon>Fungi</taxon>
        <taxon>Dikarya</taxon>
        <taxon>Ascomycota</taxon>
        <taxon>Pezizomycotina</taxon>
        <taxon>Sordariomycetes</taxon>
        <taxon>Hypocreomycetidae</taxon>
        <taxon>Hypocreales</taxon>
        <taxon>Nectriaceae</taxon>
        <taxon>Dactylonectria</taxon>
    </lineage>
</organism>
<dbReference type="PROSITE" id="PS00036">
    <property type="entry name" value="BZIP_BASIC"/>
    <property type="match status" value="1"/>
</dbReference>
<dbReference type="GO" id="GO:0005634">
    <property type="term" value="C:nucleus"/>
    <property type="evidence" value="ECO:0007669"/>
    <property type="project" value="UniProtKB-SubCell"/>
</dbReference>
<evidence type="ECO:0000256" key="1">
    <source>
        <dbReference type="ARBA" id="ARBA00004123"/>
    </source>
</evidence>